<accession>A0A171KUL3</accession>
<proteinExistence type="predicted"/>
<protein>
    <submittedName>
        <fullName evidence="1">DNA alkylation repair protein</fullName>
    </submittedName>
</protein>
<sequence>MNTAAPRKGATRTADIPADILDALSHGTLQSATLAEGLALDQAVLLRTVFPDLPPLAQAAAASVCQLGILKRMAGIGAILFETYGDAGTTRCLTHPSDTVRGWACFMTGAHPTRELPQRLAAIRPLADDPHFGVREWAWMAIRPHLVQQLHHAVKLLTPWTAQPSPYLRRFACEALRPRGVWSAHITALKQHPEHALPILEALHADPSPYVQDSVANWLNDAAKDQPDWVRQLCHQWQQHRPGDATRRICQRALRNLK</sequence>
<dbReference type="InterPro" id="IPR016024">
    <property type="entry name" value="ARM-type_fold"/>
</dbReference>
<organism evidence="1 2">
    <name type="scientific">Kerstersia gyiorum</name>
    <dbReference type="NCBI Taxonomy" id="206506"/>
    <lineage>
        <taxon>Bacteria</taxon>
        <taxon>Pseudomonadati</taxon>
        <taxon>Pseudomonadota</taxon>
        <taxon>Betaproteobacteria</taxon>
        <taxon>Burkholderiales</taxon>
        <taxon>Alcaligenaceae</taxon>
        <taxon>Kerstersia</taxon>
    </lineage>
</organism>
<evidence type="ECO:0000313" key="2">
    <source>
        <dbReference type="Proteomes" id="UP000078084"/>
    </source>
</evidence>
<name>A0A171KUL3_9BURK</name>
<dbReference type="EMBL" id="LBNE01000002">
    <property type="protein sequence ID" value="KKO72580.1"/>
    <property type="molecule type" value="Genomic_DNA"/>
</dbReference>
<dbReference type="Proteomes" id="UP000078084">
    <property type="component" value="Unassembled WGS sequence"/>
</dbReference>
<dbReference type="RefSeq" id="WP_068368829.1">
    <property type="nucleotide sequence ID" value="NZ_JAKVIY010000008.1"/>
</dbReference>
<gene>
    <name evidence="1" type="ORF">AAV32_05990</name>
</gene>
<dbReference type="PATRIC" id="fig|206506.3.peg.1283"/>
<dbReference type="AlphaFoldDB" id="A0A171KUL3"/>
<dbReference type="InterPro" id="IPR014825">
    <property type="entry name" value="DNA_alkylation"/>
</dbReference>
<dbReference type="STRING" id="206506.AAV32_05990"/>
<evidence type="ECO:0000313" key="1">
    <source>
        <dbReference type="EMBL" id="KKO72580.1"/>
    </source>
</evidence>
<keyword evidence="2" id="KW-1185">Reference proteome</keyword>
<dbReference type="SUPFAM" id="SSF48371">
    <property type="entry name" value="ARM repeat"/>
    <property type="match status" value="1"/>
</dbReference>
<reference evidence="1 2" key="1">
    <citation type="submission" date="2015-04" db="EMBL/GenBank/DDBJ databases">
        <title>Genome sequence of Kerstersia gyiorum CG1.</title>
        <authorList>
            <person name="Greninger A.L."/>
            <person name="Kozyreva V."/>
            <person name="Chaturvedi V."/>
        </authorList>
    </citation>
    <scope>NUCLEOTIDE SEQUENCE [LARGE SCALE GENOMIC DNA]</scope>
    <source>
        <strain evidence="1 2">CG1</strain>
    </source>
</reference>
<dbReference type="Pfam" id="PF08713">
    <property type="entry name" value="DNA_alkylation"/>
    <property type="match status" value="1"/>
</dbReference>
<dbReference type="Gene3D" id="1.25.40.290">
    <property type="entry name" value="ARM repeat domains"/>
    <property type="match status" value="1"/>
</dbReference>
<comment type="caution">
    <text evidence="1">The sequence shown here is derived from an EMBL/GenBank/DDBJ whole genome shotgun (WGS) entry which is preliminary data.</text>
</comment>